<evidence type="ECO:0000313" key="3">
    <source>
        <dbReference type="EMBL" id="PIK43046.1"/>
    </source>
</evidence>
<reference evidence="3 4" key="1">
    <citation type="journal article" date="2017" name="PLoS Biol.">
        <title>The sea cucumber genome provides insights into morphological evolution and visceral regeneration.</title>
        <authorList>
            <person name="Zhang X."/>
            <person name="Sun L."/>
            <person name="Yuan J."/>
            <person name="Sun Y."/>
            <person name="Gao Y."/>
            <person name="Zhang L."/>
            <person name="Li S."/>
            <person name="Dai H."/>
            <person name="Hamel J.F."/>
            <person name="Liu C."/>
            <person name="Yu Y."/>
            <person name="Liu S."/>
            <person name="Lin W."/>
            <person name="Guo K."/>
            <person name="Jin S."/>
            <person name="Xu P."/>
            <person name="Storey K.B."/>
            <person name="Huan P."/>
            <person name="Zhang T."/>
            <person name="Zhou Y."/>
            <person name="Zhang J."/>
            <person name="Lin C."/>
            <person name="Li X."/>
            <person name="Xing L."/>
            <person name="Huo D."/>
            <person name="Sun M."/>
            <person name="Wang L."/>
            <person name="Mercier A."/>
            <person name="Li F."/>
            <person name="Yang H."/>
            <person name="Xiang J."/>
        </authorList>
    </citation>
    <scope>NUCLEOTIDE SEQUENCE [LARGE SCALE GENOMIC DNA]</scope>
    <source>
        <strain evidence="3">Shaxun</strain>
        <tissue evidence="3">Muscle</tissue>
    </source>
</reference>
<dbReference type="OrthoDB" id="28127at2759"/>
<keyword evidence="4" id="KW-1185">Reference proteome</keyword>
<organism evidence="3 4">
    <name type="scientific">Stichopus japonicus</name>
    <name type="common">Sea cucumber</name>
    <dbReference type="NCBI Taxonomy" id="307972"/>
    <lineage>
        <taxon>Eukaryota</taxon>
        <taxon>Metazoa</taxon>
        <taxon>Echinodermata</taxon>
        <taxon>Eleutherozoa</taxon>
        <taxon>Echinozoa</taxon>
        <taxon>Holothuroidea</taxon>
        <taxon>Aspidochirotacea</taxon>
        <taxon>Aspidochirotida</taxon>
        <taxon>Stichopodidae</taxon>
        <taxon>Apostichopus</taxon>
    </lineage>
</organism>
<feature type="domain" description="Alpha-ketoglutarate-dependent dioxygenase AlkB-like" evidence="2">
    <location>
        <begin position="37"/>
        <end position="123"/>
    </location>
</feature>
<dbReference type="SUPFAM" id="SSF51197">
    <property type="entry name" value="Clavaminate synthase-like"/>
    <property type="match status" value="1"/>
</dbReference>
<dbReference type="PANTHER" id="PTHR21052:SF0">
    <property type="entry name" value="ALPHA-KETOGLUTARATE-DEPENDENT DIOXYGENASE ALKB HOMOLOG 7, MITOCHONDRIAL"/>
    <property type="match status" value="1"/>
</dbReference>
<dbReference type="Gene3D" id="2.60.120.590">
    <property type="entry name" value="Alpha-ketoglutarate-dependent dioxygenase AlkB-like"/>
    <property type="match status" value="1"/>
</dbReference>
<accession>A0A2G8K4U6</accession>
<name>A0A2G8K4U6_STIJA</name>
<keyword evidence="3" id="KW-0223">Dioxygenase</keyword>
<dbReference type="Proteomes" id="UP000230750">
    <property type="component" value="Unassembled WGS sequence"/>
</dbReference>
<dbReference type="Pfam" id="PF13532">
    <property type="entry name" value="2OG-FeII_Oxy_2"/>
    <property type="match status" value="1"/>
</dbReference>
<gene>
    <name evidence="3" type="ORF">BSL78_20100</name>
</gene>
<proteinExistence type="predicted"/>
<dbReference type="GO" id="GO:0005759">
    <property type="term" value="C:mitochondrial matrix"/>
    <property type="evidence" value="ECO:0007669"/>
    <property type="project" value="TreeGrafter"/>
</dbReference>
<protein>
    <submittedName>
        <fullName evidence="3">Putative alpha-ketoglutarate-dependent dioxygenase alkB-like 7, mitochondrial</fullName>
    </submittedName>
</protein>
<dbReference type="InterPro" id="IPR032870">
    <property type="entry name" value="ALKBH7-like"/>
</dbReference>
<sequence length="131" mass="14916">MEFSHTKHFTEVRDMAFTKGATQLPLVHVLDLAANGYIKAHVDSVKFCGPTIAGLSLISPSVLRLVKEDDSTLWLKAVLPAGSLYIMRNQIRFDYTHEILRDEDSYIRDVKVNKGRRVSVMFRDQPVEDHS</sequence>
<dbReference type="EMBL" id="MRZV01000880">
    <property type="protein sequence ID" value="PIK43046.1"/>
    <property type="molecule type" value="Genomic_DNA"/>
</dbReference>
<evidence type="ECO:0000256" key="1">
    <source>
        <dbReference type="ARBA" id="ARBA00001954"/>
    </source>
</evidence>
<dbReference type="InterPro" id="IPR027450">
    <property type="entry name" value="AlkB-like"/>
</dbReference>
<dbReference type="PANTHER" id="PTHR21052">
    <property type="entry name" value="SPERMATOGENESIS ASSOCIATED 11-RELATED"/>
    <property type="match status" value="1"/>
</dbReference>
<comment type="cofactor">
    <cofactor evidence="1">
        <name>Fe(2+)</name>
        <dbReference type="ChEBI" id="CHEBI:29033"/>
    </cofactor>
</comment>
<evidence type="ECO:0000313" key="4">
    <source>
        <dbReference type="Proteomes" id="UP000230750"/>
    </source>
</evidence>
<evidence type="ECO:0000259" key="2">
    <source>
        <dbReference type="Pfam" id="PF13532"/>
    </source>
</evidence>
<keyword evidence="3" id="KW-0560">Oxidoreductase</keyword>
<dbReference type="AlphaFoldDB" id="A0A2G8K4U6"/>
<dbReference type="GO" id="GO:0006974">
    <property type="term" value="P:DNA damage response"/>
    <property type="evidence" value="ECO:0007669"/>
    <property type="project" value="InterPro"/>
</dbReference>
<dbReference type="STRING" id="307972.A0A2G8K4U6"/>
<dbReference type="GO" id="GO:0006631">
    <property type="term" value="P:fatty acid metabolic process"/>
    <property type="evidence" value="ECO:0007669"/>
    <property type="project" value="TreeGrafter"/>
</dbReference>
<dbReference type="GO" id="GO:0051213">
    <property type="term" value="F:dioxygenase activity"/>
    <property type="evidence" value="ECO:0007669"/>
    <property type="project" value="UniProtKB-KW"/>
</dbReference>
<comment type="caution">
    <text evidence="3">The sequence shown here is derived from an EMBL/GenBank/DDBJ whole genome shotgun (WGS) entry which is preliminary data.</text>
</comment>
<dbReference type="InterPro" id="IPR037151">
    <property type="entry name" value="AlkB-like_sf"/>
</dbReference>